<keyword evidence="2" id="KW-1185">Reference proteome</keyword>
<evidence type="ECO:0000313" key="2">
    <source>
        <dbReference type="Proteomes" id="UP000053647"/>
    </source>
</evidence>
<reference evidence="1 2" key="1">
    <citation type="submission" date="2014-06" db="EMBL/GenBank/DDBJ databases">
        <authorList>
            <consortium name="DOE Joint Genome Institute"/>
            <person name="Kuo A."/>
            <person name="Kohler A."/>
            <person name="Nagy L.G."/>
            <person name="Floudas D."/>
            <person name="Copeland A."/>
            <person name="Barry K.W."/>
            <person name="Cichocki N."/>
            <person name="Veneault-Fourrey C."/>
            <person name="LaButti K."/>
            <person name="Lindquist E.A."/>
            <person name="Lipzen A."/>
            <person name="Lundell T."/>
            <person name="Morin E."/>
            <person name="Murat C."/>
            <person name="Sun H."/>
            <person name="Tunlid A."/>
            <person name="Henrissat B."/>
            <person name="Grigoriev I.V."/>
            <person name="Hibbett D.S."/>
            <person name="Martin F."/>
            <person name="Nordberg H.P."/>
            <person name="Cantor M.N."/>
            <person name="Hua S.X."/>
        </authorList>
    </citation>
    <scope>NUCLEOTIDE SEQUENCE [LARGE SCALE GENOMIC DNA]</scope>
    <source>
        <strain evidence="1 2">ATCC 200175</strain>
    </source>
</reference>
<protein>
    <submittedName>
        <fullName evidence="1">Uncharacterized protein</fullName>
    </submittedName>
</protein>
<dbReference type="EMBL" id="KN820059">
    <property type="protein sequence ID" value="KIJ07000.1"/>
    <property type="molecule type" value="Genomic_DNA"/>
</dbReference>
<dbReference type="Proteomes" id="UP000053647">
    <property type="component" value="Unassembled WGS sequence"/>
</dbReference>
<sequence>MVEPEFDENGNRLVTVIHLDSILRPAHLIDIYGAEFIPYDLKYTDSLSAFSAFYVNKFSNYHAHQLAF</sequence>
<organism evidence="1 2">
    <name type="scientific">Paxillus involutus ATCC 200175</name>
    <dbReference type="NCBI Taxonomy" id="664439"/>
    <lineage>
        <taxon>Eukaryota</taxon>
        <taxon>Fungi</taxon>
        <taxon>Dikarya</taxon>
        <taxon>Basidiomycota</taxon>
        <taxon>Agaricomycotina</taxon>
        <taxon>Agaricomycetes</taxon>
        <taxon>Agaricomycetidae</taxon>
        <taxon>Boletales</taxon>
        <taxon>Paxilineae</taxon>
        <taxon>Paxillaceae</taxon>
        <taxon>Paxillus</taxon>
    </lineage>
</organism>
<evidence type="ECO:0000313" key="1">
    <source>
        <dbReference type="EMBL" id="KIJ07000.1"/>
    </source>
</evidence>
<reference evidence="2" key="2">
    <citation type="submission" date="2015-01" db="EMBL/GenBank/DDBJ databases">
        <title>Evolutionary Origins and Diversification of the Mycorrhizal Mutualists.</title>
        <authorList>
            <consortium name="DOE Joint Genome Institute"/>
            <consortium name="Mycorrhizal Genomics Consortium"/>
            <person name="Kohler A."/>
            <person name="Kuo A."/>
            <person name="Nagy L.G."/>
            <person name="Floudas D."/>
            <person name="Copeland A."/>
            <person name="Barry K.W."/>
            <person name="Cichocki N."/>
            <person name="Veneault-Fourrey C."/>
            <person name="LaButti K."/>
            <person name="Lindquist E.A."/>
            <person name="Lipzen A."/>
            <person name="Lundell T."/>
            <person name="Morin E."/>
            <person name="Murat C."/>
            <person name="Riley R."/>
            <person name="Ohm R."/>
            <person name="Sun H."/>
            <person name="Tunlid A."/>
            <person name="Henrissat B."/>
            <person name="Grigoriev I.V."/>
            <person name="Hibbett D.S."/>
            <person name="Martin F."/>
        </authorList>
    </citation>
    <scope>NUCLEOTIDE SEQUENCE [LARGE SCALE GENOMIC DNA]</scope>
    <source>
        <strain evidence="2">ATCC 200175</strain>
    </source>
</reference>
<proteinExistence type="predicted"/>
<dbReference type="AlphaFoldDB" id="A0A0C9SW57"/>
<dbReference type="OrthoDB" id="3187773at2759"/>
<accession>A0A0C9SW57</accession>
<dbReference type="HOGENOM" id="CLU_006344_16_2_1"/>
<name>A0A0C9SW57_PAXIN</name>
<gene>
    <name evidence="1" type="ORF">PAXINDRAFT_91100</name>
</gene>